<dbReference type="Pfam" id="PF02518">
    <property type="entry name" value="HATPase_c"/>
    <property type="match status" value="1"/>
</dbReference>
<evidence type="ECO:0000256" key="3">
    <source>
        <dbReference type="ARBA" id="ARBA00022679"/>
    </source>
</evidence>
<dbReference type="PANTHER" id="PTHR42878">
    <property type="entry name" value="TWO-COMPONENT HISTIDINE KINASE"/>
    <property type="match status" value="1"/>
</dbReference>
<dbReference type="EMBL" id="AABTCC010000004">
    <property type="protein sequence ID" value="EAI8858669.1"/>
    <property type="molecule type" value="Genomic_DNA"/>
</dbReference>
<dbReference type="InterPro" id="IPR036097">
    <property type="entry name" value="HisK_dim/P_sf"/>
</dbReference>
<evidence type="ECO:0000313" key="7">
    <source>
        <dbReference type="Proteomes" id="UP000535509"/>
    </source>
</evidence>
<evidence type="ECO:0000256" key="1">
    <source>
        <dbReference type="ARBA" id="ARBA00000085"/>
    </source>
</evidence>
<evidence type="ECO:0000256" key="2">
    <source>
        <dbReference type="ARBA" id="ARBA00012438"/>
    </source>
</evidence>
<dbReference type="PANTHER" id="PTHR42878:SF13">
    <property type="entry name" value="HISTIDINE KINASE"/>
    <property type="match status" value="1"/>
</dbReference>
<dbReference type="Proteomes" id="UP000535509">
    <property type="component" value="Unassembled WGS sequence"/>
</dbReference>
<comment type="caution">
    <text evidence="6">The sequence shown here is derived from an EMBL/GenBank/DDBJ whole genome shotgun (WGS) entry which is preliminary data.</text>
</comment>
<dbReference type="GO" id="GO:0000156">
    <property type="term" value="F:phosphorelay response regulator activity"/>
    <property type="evidence" value="ECO:0007669"/>
    <property type="project" value="TreeGrafter"/>
</dbReference>
<dbReference type="InterPro" id="IPR050351">
    <property type="entry name" value="BphY/WalK/GraS-like"/>
</dbReference>
<evidence type="ECO:0000256" key="4">
    <source>
        <dbReference type="ARBA" id="ARBA00022777"/>
    </source>
</evidence>
<dbReference type="SMART" id="SM00388">
    <property type="entry name" value="HisKA"/>
    <property type="match status" value="1"/>
</dbReference>
<feature type="domain" description="Histidine kinase" evidence="5">
    <location>
        <begin position="91"/>
        <end position="290"/>
    </location>
</feature>
<proteinExistence type="predicted"/>
<evidence type="ECO:0000313" key="6">
    <source>
        <dbReference type="EMBL" id="EAI8858669.1"/>
    </source>
</evidence>
<reference evidence="6 7" key="1">
    <citation type="submission" date="2018-06" db="EMBL/GenBank/DDBJ databases">
        <authorList>
            <consortium name="PulseNet: The National Subtyping Network for Foodborne Disease Surveillance"/>
            <person name="Tarr C.L."/>
            <person name="Trees E."/>
            <person name="Katz L.S."/>
            <person name="Carleton-Romer H.A."/>
            <person name="Stroika S."/>
            <person name="Kucerova Z."/>
            <person name="Roache K.F."/>
            <person name="Sabol A.L."/>
            <person name="Besser J."/>
            <person name="Gerner-Smidt P."/>
        </authorList>
    </citation>
    <scope>NUCLEOTIDE SEQUENCE [LARGE SCALE GENOMIC DNA]</scope>
    <source>
        <strain evidence="6 7">PNUSAC001503</strain>
    </source>
</reference>
<keyword evidence="7" id="KW-1185">Reference proteome</keyword>
<dbReference type="SUPFAM" id="SSF47384">
    <property type="entry name" value="Homodimeric domain of signal transducing histidine kinase"/>
    <property type="match status" value="1"/>
</dbReference>
<dbReference type="Gene3D" id="1.10.287.130">
    <property type="match status" value="1"/>
</dbReference>
<dbReference type="GO" id="GO:0007234">
    <property type="term" value="P:osmosensory signaling via phosphorelay pathway"/>
    <property type="evidence" value="ECO:0007669"/>
    <property type="project" value="TreeGrafter"/>
</dbReference>
<comment type="catalytic activity">
    <reaction evidence="1">
        <text>ATP + protein L-histidine = ADP + protein N-phospho-L-histidine.</text>
        <dbReference type="EC" id="2.7.13.3"/>
    </reaction>
</comment>
<dbReference type="InterPro" id="IPR003661">
    <property type="entry name" value="HisK_dim/P_dom"/>
</dbReference>
<keyword evidence="3" id="KW-0808">Transferase</keyword>
<name>A0A5L4LFX4_CAMFE</name>
<dbReference type="InterPro" id="IPR005467">
    <property type="entry name" value="His_kinase_dom"/>
</dbReference>
<dbReference type="CDD" id="cd00082">
    <property type="entry name" value="HisKA"/>
    <property type="match status" value="1"/>
</dbReference>
<dbReference type="InterPro" id="IPR036890">
    <property type="entry name" value="HATPase_C_sf"/>
</dbReference>
<dbReference type="InterPro" id="IPR003594">
    <property type="entry name" value="HATPase_dom"/>
</dbReference>
<dbReference type="SMART" id="SM00387">
    <property type="entry name" value="HATPase_c"/>
    <property type="match status" value="1"/>
</dbReference>
<organism evidence="6 7">
    <name type="scientific">Campylobacter fetus</name>
    <dbReference type="NCBI Taxonomy" id="196"/>
    <lineage>
        <taxon>Bacteria</taxon>
        <taxon>Pseudomonadati</taxon>
        <taxon>Campylobacterota</taxon>
        <taxon>Epsilonproteobacteria</taxon>
        <taxon>Campylobacterales</taxon>
        <taxon>Campylobacteraceae</taxon>
        <taxon>Campylobacter</taxon>
    </lineage>
</organism>
<gene>
    <name evidence="6" type="ORF">CX802_02225</name>
</gene>
<dbReference type="Pfam" id="PF00512">
    <property type="entry name" value="HisKA"/>
    <property type="match status" value="1"/>
</dbReference>
<dbReference type="SUPFAM" id="SSF55874">
    <property type="entry name" value="ATPase domain of HSP90 chaperone/DNA topoisomerase II/histidine kinase"/>
    <property type="match status" value="1"/>
</dbReference>
<dbReference type="GO" id="GO:0000155">
    <property type="term" value="F:phosphorelay sensor kinase activity"/>
    <property type="evidence" value="ECO:0007669"/>
    <property type="project" value="InterPro"/>
</dbReference>
<dbReference type="RefSeq" id="WP_011731860.1">
    <property type="nucleotide sequence ID" value="NZ_AACCWO020000014.1"/>
</dbReference>
<dbReference type="GO" id="GO:0030295">
    <property type="term" value="F:protein kinase activator activity"/>
    <property type="evidence" value="ECO:0007669"/>
    <property type="project" value="TreeGrafter"/>
</dbReference>
<dbReference type="AlphaFoldDB" id="A0A5L4LFX4"/>
<evidence type="ECO:0000259" key="5">
    <source>
        <dbReference type="PROSITE" id="PS50109"/>
    </source>
</evidence>
<dbReference type="EC" id="2.7.13.3" evidence="2"/>
<dbReference type="PROSITE" id="PS50109">
    <property type="entry name" value="HIS_KIN"/>
    <property type="match status" value="1"/>
</dbReference>
<keyword evidence="4 6" id="KW-0418">Kinase</keyword>
<accession>A0A5L4LFX4</accession>
<protein>
    <recommendedName>
        <fullName evidence="2">histidine kinase</fullName>
        <ecNumber evidence="2">2.7.13.3</ecNumber>
    </recommendedName>
</protein>
<dbReference type="OMA" id="WDRGKGI"/>
<sequence>MLKIQALYAVFIALFLFCFWLVLGVEFIDKIYIVITVSLFLSIILIYISYELSMYKTRQIKELLNKKDKKLKKQSVKIRLKNTQLENLLSGISHEFKNPISVIKMSAQTILDDDASKEIRIKFINKIISNSDRLNNILNKLRIVFGGDITPNLSVFDARKLCKEAISNLEQKYPDQKIKIIGEKSLKADYDMIYQVVLNLCENALKYSKKDVEILLNESGIFIKDAGEGIEEAELKLILKKFYKSQDYDWNSSLGLGLYIVKLILKLHNFELIVSSQKCVGSTFGFKDKE</sequence>
<dbReference type="Gene3D" id="3.30.565.10">
    <property type="entry name" value="Histidine kinase-like ATPase, C-terminal domain"/>
    <property type="match status" value="1"/>
</dbReference>